<keyword evidence="4" id="KW-0378">Hydrolase</keyword>
<name>A0A9P3PW13_LYOSH</name>
<evidence type="ECO:0000256" key="6">
    <source>
        <dbReference type="ARBA" id="ARBA00023049"/>
    </source>
</evidence>
<dbReference type="Pfam" id="PF16850">
    <property type="entry name" value="Inhibitor_I66"/>
    <property type="match status" value="1"/>
</dbReference>
<comment type="caution">
    <text evidence="8">The sequence shown here is derived from an EMBL/GenBank/DDBJ whole genome shotgun (WGS) entry which is preliminary data.</text>
</comment>
<dbReference type="GO" id="GO:0005743">
    <property type="term" value="C:mitochondrial inner membrane"/>
    <property type="evidence" value="ECO:0007669"/>
    <property type="project" value="TreeGrafter"/>
</dbReference>
<reference evidence="8" key="1">
    <citation type="submission" date="2022-07" db="EMBL/GenBank/DDBJ databases">
        <title>The genome of Lyophyllum shimeji provides insight into the initial evolution of ectomycorrhizal fungal genome.</title>
        <authorList>
            <person name="Kobayashi Y."/>
            <person name="Shibata T."/>
            <person name="Hirakawa H."/>
            <person name="Shigenobu S."/>
            <person name="Nishiyama T."/>
            <person name="Yamada A."/>
            <person name="Hasebe M."/>
            <person name="Kawaguchi M."/>
        </authorList>
    </citation>
    <scope>NUCLEOTIDE SEQUENCE</scope>
    <source>
        <strain evidence="8">AT787</strain>
    </source>
</reference>
<dbReference type="AlphaFoldDB" id="A0A9P3PW13"/>
<evidence type="ECO:0000256" key="5">
    <source>
        <dbReference type="ARBA" id="ARBA00022833"/>
    </source>
</evidence>
<sequence>MFRATALNLLRHNLATEAFPTARISSCSRSGLARYLNHSHVTITQARAFSASHVVRQRIRYTRFGETPSGPSGPPGGKWTRNGVGARVVTGVGVLTVVYYIAHLEQVPETGRWRFMNTSPGFEERFGRMAREQTLQEYRERTLPYNHPISRHVRRVVSRILAASNLGHIRGEPPEAHFNAPATYHAEAGEEAPWDPDTRFQSPSGNVGPYGHQKEWDVIVVNDPKMINAQALPGLIIVYTGILPVCKDEQGLSAVLSHEVGHVVARHTAERISSQTITISLLVVAQILGLDFGLSSILQRLLFELPNSRTQELEADKIGLTLMSRACFDPRGAVDMFERLGRIEAKRIGANLEFMSTHPTSAARVERLEKLLPDAYSVMAANPECAAAQDRLQHFREVALGGGGTAESWNAELQIFMLQFAAGLACLAQWQGSTQRLKAASSRYWAAEEPGKPRPYSGAGVPRYMRAIWMHRFIYLIPEPDHHPRSIAKKAEDVGASRGGYWGVGPSLSTSSATMGGLESGTYYIIRSAATKQPIGRRQHEDRSLLPKVIVNYPEDAKVTEDLAWKVTELGPGRYKLENRRGAAIELDGHVYAAIAGHVFGRWEITFHEQAKGYTITDTSRGNGWVLVDEDKDNQIACRPLIVGPSYPPYYPPQEIWKFEKFNEDD</sequence>
<evidence type="ECO:0000256" key="3">
    <source>
        <dbReference type="ARBA" id="ARBA00022723"/>
    </source>
</evidence>
<dbReference type="CDD" id="cd23428">
    <property type="entry name" value="beta-trefoil_Ricin_SPI"/>
    <property type="match status" value="1"/>
</dbReference>
<proteinExistence type="predicted"/>
<dbReference type="InterPro" id="IPR051156">
    <property type="entry name" value="Mito/Outer_Membr_Metalloprot"/>
</dbReference>
<evidence type="ECO:0000259" key="7">
    <source>
        <dbReference type="Pfam" id="PF01435"/>
    </source>
</evidence>
<dbReference type="OrthoDB" id="7464992at2759"/>
<keyword evidence="3" id="KW-0479">Metal-binding</keyword>
<dbReference type="Gene3D" id="3.30.2010.10">
    <property type="entry name" value="Metalloproteases ('zincins'), catalytic domain"/>
    <property type="match status" value="1"/>
</dbReference>
<accession>A0A9P3PW13</accession>
<dbReference type="GO" id="GO:0034982">
    <property type="term" value="P:mitochondrial protein processing"/>
    <property type="evidence" value="ECO:0007669"/>
    <property type="project" value="TreeGrafter"/>
</dbReference>
<dbReference type="PANTHER" id="PTHR22726:SF1">
    <property type="entry name" value="METALLOENDOPEPTIDASE OMA1, MITOCHONDRIAL"/>
    <property type="match status" value="1"/>
</dbReference>
<evidence type="ECO:0000313" key="9">
    <source>
        <dbReference type="Proteomes" id="UP001063166"/>
    </source>
</evidence>
<gene>
    <name evidence="8" type="primary">OMA1</name>
    <name evidence="8" type="ORF">LshimejAT787_1205040</name>
</gene>
<evidence type="ECO:0000256" key="1">
    <source>
        <dbReference type="ARBA" id="ARBA00001947"/>
    </source>
</evidence>
<dbReference type="InterPro" id="IPR001915">
    <property type="entry name" value="Peptidase_M48"/>
</dbReference>
<evidence type="ECO:0000313" key="8">
    <source>
        <dbReference type="EMBL" id="GLB43055.1"/>
    </source>
</evidence>
<protein>
    <submittedName>
        <fullName evidence="8">Peptidase family M48</fullName>
    </submittedName>
</protein>
<comment type="cofactor">
    <cofactor evidence="1">
        <name>Zn(2+)</name>
        <dbReference type="ChEBI" id="CHEBI:29105"/>
    </cofactor>
</comment>
<evidence type="ECO:0000256" key="4">
    <source>
        <dbReference type="ARBA" id="ARBA00022801"/>
    </source>
</evidence>
<keyword evidence="5" id="KW-0862">Zinc</keyword>
<keyword evidence="6" id="KW-0482">Metalloprotease</keyword>
<dbReference type="Pfam" id="PF01435">
    <property type="entry name" value="Peptidase_M48"/>
    <property type="match status" value="1"/>
</dbReference>
<keyword evidence="9" id="KW-1185">Reference proteome</keyword>
<dbReference type="InterPro" id="IPR031755">
    <property type="entry name" value="Inhibitor_I66"/>
</dbReference>
<dbReference type="CDD" id="cd07331">
    <property type="entry name" value="M48C_Oma1_like"/>
    <property type="match status" value="1"/>
</dbReference>
<dbReference type="EMBL" id="BRPK01000012">
    <property type="protein sequence ID" value="GLB43055.1"/>
    <property type="molecule type" value="Genomic_DNA"/>
</dbReference>
<dbReference type="GO" id="GO:0004222">
    <property type="term" value="F:metalloendopeptidase activity"/>
    <property type="evidence" value="ECO:0007669"/>
    <property type="project" value="InterPro"/>
</dbReference>
<dbReference type="GO" id="GO:0004867">
    <property type="term" value="F:serine-type endopeptidase inhibitor activity"/>
    <property type="evidence" value="ECO:0007669"/>
    <property type="project" value="InterPro"/>
</dbReference>
<feature type="domain" description="Peptidase M48" evidence="7">
    <location>
        <begin position="212"/>
        <end position="370"/>
    </location>
</feature>
<dbReference type="Gene3D" id="2.80.10.50">
    <property type="match status" value="1"/>
</dbReference>
<dbReference type="Proteomes" id="UP001063166">
    <property type="component" value="Unassembled WGS sequence"/>
</dbReference>
<keyword evidence="2" id="KW-0645">Protease</keyword>
<dbReference type="PANTHER" id="PTHR22726">
    <property type="entry name" value="METALLOENDOPEPTIDASE OMA1"/>
    <property type="match status" value="1"/>
</dbReference>
<dbReference type="GO" id="GO:0046872">
    <property type="term" value="F:metal ion binding"/>
    <property type="evidence" value="ECO:0007669"/>
    <property type="project" value="UniProtKB-KW"/>
</dbReference>
<dbReference type="GO" id="GO:0006515">
    <property type="term" value="P:protein quality control for misfolded or incompletely synthesized proteins"/>
    <property type="evidence" value="ECO:0007669"/>
    <property type="project" value="TreeGrafter"/>
</dbReference>
<organism evidence="8 9">
    <name type="scientific">Lyophyllum shimeji</name>
    <name type="common">Hon-shimeji</name>
    <name type="synonym">Tricholoma shimeji</name>
    <dbReference type="NCBI Taxonomy" id="47721"/>
    <lineage>
        <taxon>Eukaryota</taxon>
        <taxon>Fungi</taxon>
        <taxon>Dikarya</taxon>
        <taxon>Basidiomycota</taxon>
        <taxon>Agaricomycotina</taxon>
        <taxon>Agaricomycetes</taxon>
        <taxon>Agaricomycetidae</taxon>
        <taxon>Agaricales</taxon>
        <taxon>Tricholomatineae</taxon>
        <taxon>Lyophyllaceae</taxon>
        <taxon>Lyophyllum</taxon>
    </lineage>
</organism>
<evidence type="ECO:0000256" key="2">
    <source>
        <dbReference type="ARBA" id="ARBA00022670"/>
    </source>
</evidence>